<evidence type="ECO:0000313" key="2">
    <source>
        <dbReference type="EMBL" id="KEO83539.1"/>
    </source>
</evidence>
<evidence type="ECO:0000313" key="3">
    <source>
        <dbReference type="Proteomes" id="UP000027931"/>
    </source>
</evidence>
<dbReference type="SUPFAM" id="SSF52540">
    <property type="entry name" value="P-loop containing nucleoside triphosphate hydrolases"/>
    <property type="match status" value="1"/>
</dbReference>
<gene>
    <name evidence="2" type="ORF">EL26_08985</name>
</gene>
<feature type="domain" description="AAA+ ATPase" evidence="1">
    <location>
        <begin position="36"/>
        <end position="177"/>
    </location>
</feature>
<dbReference type="Pfam" id="PF07726">
    <property type="entry name" value="AAA_3"/>
    <property type="match status" value="1"/>
</dbReference>
<dbReference type="InterPro" id="IPR027417">
    <property type="entry name" value="P-loop_NTPase"/>
</dbReference>
<dbReference type="GO" id="GO:0016887">
    <property type="term" value="F:ATP hydrolysis activity"/>
    <property type="evidence" value="ECO:0007669"/>
    <property type="project" value="InterPro"/>
</dbReference>
<dbReference type="EMBL" id="JMIR01000010">
    <property type="protein sequence ID" value="KEO83539.1"/>
    <property type="molecule type" value="Genomic_DNA"/>
</dbReference>
<dbReference type="Gene3D" id="3.40.50.300">
    <property type="entry name" value="P-loop containing nucleotide triphosphate hydrolases"/>
    <property type="match status" value="1"/>
</dbReference>
<dbReference type="PIRSF" id="PIRSF002849">
    <property type="entry name" value="AAA_ATPase_chaperone_MoxR_prd"/>
    <property type="match status" value="1"/>
</dbReference>
<dbReference type="AlphaFoldDB" id="A0A074LR24"/>
<dbReference type="InterPro" id="IPR050764">
    <property type="entry name" value="CbbQ/NirQ/NorQ/GpvN"/>
</dbReference>
<proteinExistence type="predicted"/>
<dbReference type="PANTHER" id="PTHR42759">
    <property type="entry name" value="MOXR FAMILY PROTEIN"/>
    <property type="match status" value="1"/>
</dbReference>
<dbReference type="Pfam" id="PF17863">
    <property type="entry name" value="AAA_lid_2"/>
    <property type="match status" value="1"/>
</dbReference>
<dbReference type="Proteomes" id="UP000027931">
    <property type="component" value="Unassembled WGS sequence"/>
</dbReference>
<dbReference type="SMART" id="SM00382">
    <property type="entry name" value="AAA"/>
    <property type="match status" value="1"/>
</dbReference>
<dbReference type="Gene3D" id="1.10.8.80">
    <property type="entry name" value="Magnesium chelatase subunit I, C-Terminal domain"/>
    <property type="match status" value="1"/>
</dbReference>
<protein>
    <recommendedName>
        <fullName evidence="1">AAA+ ATPase domain-containing protein</fullName>
    </recommendedName>
</protein>
<dbReference type="InterPro" id="IPR041628">
    <property type="entry name" value="ChlI/MoxR_AAA_lid"/>
</dbReference>
<name>A0A074LR24_9BACL</name>
<comment type="caution">
    <text evidence="2">The sequence shown here is derived from an EMBL/GenBank/DDBJ whole genome shotgun (WGS) entry which is preliminary data.</text>
</comment>
<evidence type="ECO:0000259" key="1">
    <source>
        <dbReference type="SMART" id="SM00382"/>
    </source>
</evidence>
<dbReference type="GO" id="GO:0005524">
    <property type="term" value="F:ATP binding"/>
    <property type="evidence" value="ECO:0007669"/>
    <property type="project" value="InterPro"/>
</dbReference>
<dbReference type="RefSeq" id="WP_052036151.1">
    <property type="nucleotide sequence ID" value="NZ_JMIR01000010.1"/>
</dbReference>
<dbReference type="PANTHER" id="PTHR42759:SF5">
    <property type="entry name" value="METHANOL DEHYDROGENASE REGULATOR"/>
    <property type="match status" value="1"/>
</dbReference>
<dbReference type="STRING" id="1157490.EL26_08985"/>
<accession>A0A074LR24</accession>
<organism evidence="2 3">
    <name type="scientific">Tumebacillus flagellatus</name>
    <dbReference type="NCBI Taxonomy" id="1157490"/>
    <lineage>
        <taxon>Bacteria</taxon>
        <taxon>Bacillati</taxon>
        <taxon>Bacillota</taxon>
        <taxon>Bacilli</taxon>
        <taxon>Bacillales</taxon>
        <taxon>Alicyclobacillaceae</taxon>
        <taxon>Tumebacillus</taxon>
    </lineage>
</organism>
<dbReference type="eggNOG" id="COG0714">
    <property type="taxonomic scope" value="Bacteria"/>
</dbReference>
<keyword evidence="3" id="KW-1185">Reference proteome</keyword>
<dbReference type="InterPro" id="IPR003593">
    <property type="entry name" value="AAA+_ATPase"/>
</dbReference>
<sequence length="320" mass="34511">MKRTVAETASAIAEEVSKSIIGHTHAIRLLLTGLFSGGHVLLEDVPGTGKTALAKALAQSIGCEFSRIQCTPDLLPSDVVGTMVYNQPAGDFQFRRGPLFSQIVLADEINRGIPRTQSALLEAMAEGQITVDGNTHVLEQPFFLMATQNPIESQGTFPLPDAQLDRFQMKLALGYPELEDERRVFRLSRAGQAQSAGNVQAVVDPQTILEVREQVRHVLVSEAVESYLLSLVRQTREHPAVLLGASPRAMIALGAAAQAYAAMDGRDFVIPDDVKSLAPYVLAHRLVLNAGARMKQTTAGVVIEDILQSLPVPVETGSGR</sequence>
<reference evidence="2 3" key="1">
    <citation type="journal article" date="2013" name="Int. J. Syst. Evol. Microbiol.">
        <title>Tumebacillus flagellatus sp. nov., an alpha-amylase/pullulanase-producing bacterium isolated from cassava wastewater.</title>
        <authorList>
            <person name="Wang Q."/>
            <person name="Xie N."/>
            <person name="Qin Y."/>
            <person name="Shen N."/>
            <person name="Zhu J."/>
            <person name="Mi H."/>
            <person name="Huang R."/>
        </authorList>
    </citation>
    <scope>NUCLEOTIDE SEQUENCE [LARGE SCALE GENOMIC DNA]</scope>
    <source>
        <strain evidence="2 3">GST4</strain>
    </source>
</reference>
<dbReference type="CDD" id="cd00009">
    <property type="entry name" value="AAA"/>
    <property type="match status" value="1"/>
</dbReference>
<dbReference type="InterPro" id="IPR011703">
    <property type="entry name" value="ATPase_AAA-3"/>
</dbReference>